<evidence type="ECO:0000313" key="2">
    <source>
        <dbReference type="EMBL" id="CAB3979457.1"/>
    </source>
</evidence>
<feature type="compositionally biased region" description="Low complexity" evidence="1">
    <location>
        <begin position="130"/>
        <end position="144"/>
    </location>
</feature>
<feature type="compositionally biased region" description="Polar residues" evidence="1">
    <location>
        <begin position="186"/>
        <end position="202"/>
    </location>
</feature>
<dbReference type="EMBL" id="CACRXK020000200">
    <property type="protein sequence ID" value="CAB3979457.1"/>
    <property type="molecule type" value="Genomic_DNA"/>
</dbReference>
<evidence type="ECO:0000256" key="1">
    <source>
        <dbReference type="SAM" id="MobiDB-lite"/>
    </source>
</evidence>
<sequence length="547" mass="60890">MVENPKGQENPFANAFQIQENEMPHIHDKIKSEIIINNDNDNDNDNGNTNNNNNSNSNSNNNNNNSNSNNNNNNNSNSKSNNNNNNNNNNNDNDNDNDNNNESNINSNSTNSKTNNKQIHQAIDNETATITATTTTTQTSIAPTKGRKIPTKSTKNIKNNNNDNEKQINNSKQKINKTRQTKFDQSKTTMQFPKPSTTNQKPPNIKAKGISRHYSIRENQHTSSIKEQTTSRINTGSKTISSTNKAGIGPKAQNSLTGCTSASVDTKWHQVIGKDKTGLRGTRIGNKGKQGNLNSTHVSVQDLEKILGVNLTELKEVIKTYKSEKISTAGDCPGQNDAAQGSPGMVGDNLVDRKNSQDECKEDGTKERKSEILDNKDEVSSDSGVSEPDAHSTCSQPHYITLKAIVKRKEYLEGQIRKLVDHVVVMGDHKRDIQFVHDLFDLHSEGLAKVERSNGGVACVTNLKRILACQLRETDEEEFRAKLKSLEDLGIPNFSEINARIEKLRKRIRHTLDDERKCRSKGVQKLRFEIGKVQGMCEAVLDLVYTE</sequence>
<feature type="region of interest" description="Disordered" evidence="1">
    <location>
        <begin position="327"/>
        <end position="393"/>
    </location>
</feature>
<accession>A0A7D9D8L1</accession>
<evidence type="ECO:0000313" key="3">
    <source>
        <dbReference type="Proteomes" id="UP001152795"/>
    </source>
</evidence>
<feature type="region of interest" description="Disordered" evidence="1">
    <location>
        <begin position="220"/>
        <end position="257"/>
    </location>
</feature>
<reference evidence="2" key="1">
    <citation type="submission" date="2020-04" db="EMBL/GenBank/DDBJ databases">
        <authorList>
            <person name="Alioto T."/>
            <person name="Alioto T."/>
            <person name="Gomez Garrido J."/>
        </authorList>
    </citation>
    <scope>NUCLEOTIDE SEQUENCE</scope>
    <source>
        <strain evidence="2">A484AB</strain>
    </source>
</reference>
<dbReference type="OrthoDB" id="10515569at2759"/>
<protein>
    <submittedName>
        <fullName evidence="2">Uncharacterized protein</fullName>
    </submittedName>
</protein>
<dbReference type="Proteomes" id="UP001152795">
    <property type="component" value="Unassembled WGS sequence"/>
</dbReference>
<dbReference type="AlphaFoldDB" id="A0A7D9D8L1"/>
<feature type="compositionally biased region" description="Low complexity" evidence="1">
    <location>
        <begin position="45"/>
        <end position="92"/>
    </location>
</feature>
<feature type="region of interest" description="Disordered" evidence="1">
    <location>
        <begin position="130"/>
        <end position="206"/>
    </location>
</feature>
<feature type="compositionally biased region" description="Low complexity" evidence="1">
    <location>
        <begin position="151"/>
        <end position="173"/>
    </location>
</feature>
<feature type="compositionally biased region" description="Basic and acidic residues" evidence="1">
    <location>
        <begin position="350"/>
        <end position="379"/>
    </location>
</feature>
<feature type="compositionally biased region" description="Polar residues" evidence="1">
    <location>
        <begin position="221"/>
        <end position="245"/>
    </location>
</feature>
<feature type="region of interest" description="Disordered" evidence="1">
    <location>
        <begin position="37"/>
        <end position="114"/>
    </location>
</feature>
<feature type="compositionally biased region" description="Low complexity" evidence="1">
    <location>
        <begin position="100"/>
        <end position="114"/>
    </location>
</feature>
<comment type="caution">
    <text evidence="2">The sequence shown here is derived from an EMBL/GenBank/DDBJ whole genome shotgun (WGS) entry which is preliminary data.</text>
</comment>
<organism evidence="2 3">
    <name type="scientific">Paramuricea clavata</name>
    <name type="common">Red gorgonian</name>
    <name type="synonym">Violescent sea-whip</name>
    <dbReference type="NCBI Taxonomy" id="317549"/>
    <lineage>
        <taxon>Eukaryota</taxon>
        <taxon>Metazoa</taxon>
        <taxon>Cnidaria</taxon>
        <taxon>Anthozoa</taxon>
        <taxon>Octocorallia</taxon>
        <taxon>Malacalcyonacea</taxon>
        <taxon>Plexauridae</taxon>
        <taxon>Paramuricea</taxon>
    </lineage>
</organism>
<proteinExistence type="predicted"/>
<gene>
    <name evidence="2" type="ORF">PACLA_8A073829</name>
</gene>
<keyword evidence="3" id="KW-1185">Reference proteome</keyword>
<name>A0A7D9D8L1_PARCT</name>